<proteinExistence type="predicted"/>
<accession>A0A699HGV1</accession>
<comment type="caution">
    <text evidence="1">The sequence shown here is derived from an EMBL/GenBank/DDBJ whole genome shotgun (WGS) entry which is preliminary data.</text>
</comment>
<sequence length="557" mass="64289">MKSIQTFLEKFNCIPFGEKPKILLQAWEKFFAIQHAQPEDSNELFQKLLKNLQIEYLENPSYEIDALNSNQEKEKPQQDSDIRQLIKEECCIKVCRKQKQNMEDTMLELVEVCRQKEFYCMHDNIDDLIESALNSKLLSINLESQCLDKKKHKVKNIVEQPTKRGTLHAITPVLPTEEPEYSLSMGYVHLSIIPEIESDEVTKSNAKNLLPILSEYEVTSDDESECDAPIKDDSSSVFTTFSNLLFDDNDDFTSSDDESLPEEDVPIEEFKVYSNLLFNDDEINSDELDPYYFNVESDFVEYVSNRDTLIDSSPKFNFLEEFSGALMPTSIADDERIKREHAEYISFMERLFTINPCPRPMENSNTIVETLPTSPILIEDSDSQREEIDVFTGTDELLPPSIERDDYDSEGDINILEESLVDDSISLPENESFYFDHHDNPSFPRPPPKPSDVEFDFEPNSGEVIAAVMNNIDELNEDEYFDPRDEIDNFINIENDDYFPFMFIIRIFLPYLIYPEVSPLLLSLGVKTPFLTLASSFRAGGISLGWNFHMLLCLSKH</sequence>
<organism evidence="1">
    <name type="scientific">Tanacetum cinerariifolium</name>
    <name type="common">Dalmatian daisy</name>
    <name type="synonym">Chrysanthemum cinerariifolium</name>
    <dbReference type="NCBI Taxonomy" id="118510"/>
    <lineage>
        <taxon>Eukaryota</taxon>
        <taxon>Viridiplantae</taxon>
        <taxon>Streptophyta</taxon>
        <taxon>Embryophyta</taxon>
        <taxon>Tracheophyta</taxon>
        <taxon>Spermatophyta</taxon>
        <taxon>Magnoliopsida</taxon>
        <taxon>eudicotyledons</taxon>
        <taxon>Gunneridae</taxon>
        <taxon>Pentapetalae</taxon>
        <taxon>asterids</taxon>
        <taxon>campanulids</taxon>
        <taxon>Asterales</taxon>
        <taxon>Asteraceae</taxon>
        <taxon>Asteroideae</taxon>
        <taxon>Anthemideae</taxon>
        <taxon>Anthemidinae</taxon>
        <taxon>Tanacetum</taxon>
    </lineage>
</organism>
<dbReference type="EMBL" id="BKCJ010138223">
    <property type="protein sequence ID" value="GEX90817.1"/>
    <property type="molecule type" value="Genomic_DNA"/>
</dbReference>
<protein>
    <recommendedName>
        <fullName evidence="2">Reverse transcriptase domain-containing protein</fullName>
    </recommendedName>
</protein>
<evidence type="ECO:0000313" key="1">
    <source>
        <dbReference type="EMBL" id="GEX90817.1"/>
    </source>
</evidence>
<evidence type="ECO:0008006" key="2">
    <source>
        <dbReference type="Google" id="ProtNLM"/>
    </source>
</evidence>
<gene>
    <name evidence="1" type="ORF">Tci_362792</name>
</gene>
<name>A0A699HGV1_TANCI</name>
<reference evidence="1" key="1">
    <citation type="journal article" date="2019" name="Sci. Rep.">
        <title>Draft genome of Tanacetum cinerariifolium, the natural source of mosquito coil.</title>
        <authorList>
            <person name="Yamashiro T."/>
            <person name="Shiraishi A."/>
            <person name="Satake H."/>
            <person name="Nakayama K."/>
        </authorList>
    </citation>
    <scope>NUCLEOTIDE SEQUENCE</scope>
</reference>
<dbReference type="AlphaFoldDB" id="A0A699HGV1"/>